<comment type="caution">
    <text evidence="1">The sequence shown here is derived from an EMBL/GenBank/DDBJ whole genome shotgun (WGS) entry which is preliminary data.</text>
</comment>
<dbReference type="EMBL" id="BAAAXZ010000040">
    <property type="protein sequence ID" value="GAA2916786.1"/>
    <property type="molecule type" value="Genomic_DNA"/>
</dbReference>
<gene>
    <name evidence="1" type="ORF">GCM10020221_10950</name>
</gene>
<dbReference type="Proteomes" id="UP001501102">
    <property type="component" value="Unassembled WGS sequence"/>
</dbReference>
<sequence length="81" mass="9491">MLDFRDRNPDRNIEHTRPLERIHEQKVAFVAAHGRVLLDAGVVDMTKFCPVGEPLRIDGLRHSYLPRVSFEQLNVWRKHSC</sequence>
<evidence type="ECO:0000313" key="2">
    <source>
        <dbReference type="Proteomes" id="UP001501102"/>
    </source>
</evidence>
<name>A0ABN3WJP2_STRTU</name>
<proteinExistence type="predicted"/>
<organism evidence="1 2">
    <name type="scientific">Streptomyces thioluteus</name>
    <dbReference type="NCBI Taxonomy" id="66431"/>
    <lineage>
        <taxon>Bacteria</taxon>
        <taxon>Bacillati</taxon>
        <taxon>Actinomycetota</taxon>
        <taxon>Actinomycetes</taxon>
        <taxon>Kitasatosporales</taxon>
        <taxon>Streptomycetaceae</taxon>
        <taxon>Streptomyces</taxon>
    </lineage>
</organism>
<keyword evidence="2" id="KW-1185">Reference proteome</keyword>
<protein>
    <submittedName>
        <fullName evidence="1">Uncharacterized protein</fullName>
    </submittedName>
</protein>
<reference evidence="1 2" key="1">
    <citation type="journal article" date="2019" name="Int. J. Syst. Evol. Microbiol.">
        <title>The Global Catalogue of Microorganisms (GCM) 10K type strain sequencing project: providing services to taxonomists for standard genome sequencing and annotation.</title>
        <authorList>
            <consortium name="The Broad Institute Genomics Platform"/>
            <consortium name="The Broad Institute Genome Sequencing Center for Infectious Disease"/>
            <person name="Wu L."/>
            <person name="Ma J."/>
        </authorList>
    </citation>
    <scope>NUCLEOTIDE SEQUENCE [LARGE SCALE GENOMIC DNA]</scope>
    <source>
        <strain evidence="1 2">JCM 4087</strain>
    </source>
</reference>
<accession>A0ABN3WJP2</accession>
<evidence type="ECO:0000313" key="1">
    <source>
        <dbReference type="EMBL" id="GAA2916786.1"/>
    </source>
</evidence>